<gene>
    <name evidence="3" type="ORF">C483_17078</name>
</gene>
<organism evidence="3 4">
    <name type="scientific">Natrialba hulunbeirensis JCM 10989</name>
    <dbReference type="NCBI Taxonomy" id="1227493"/>
    <lineage>
        <taxon>Archaea</taxon>
        <taxon>Methanobacteriati</taxon>
        <taxon>Methanobacteriota</taxon>
        <taxon>Stenosarchaea group</taxon>
        <taxon>Halobacteria</taxon>
        <taxon>Halobacteriales</taxon>
        <taxon>Natrialbaceae</taxon>
        <taxon>Natrialba</taxon>
    </lineage>
</organism>
<comment type="caution">
    <text evidence="3">The sequence shown here is derived from an EMBL/GenBank/DDBJ whole genome shotgun (WGS) entry which is preliminary data.</text>
</comment>
<dbReference type="PRINTS" id="PR01438">
    <property type="entry name" value="UNVRSLSTRESS"/>
</dbReference>
<evidence type="ECO:0000259" key="2">
    <source>
        <dbReference type="Pfam" id="PF00582"/>
    </source>
</evidence>
<dbReference type="STRING" id="1227493.C483_17078"/>
<protein>
    <submittedName>
        <fullName evidence="3">UspA domain-containing protein</fullName>
    </submittedName>
</protein>
<comment type="similarity">
    <text evidence="1">Belongs to the universal stress protein A family.</text>
</comment>
<dbReference type="AlphaFoldDB" id="L9ZR57"/>
<accession>L9ZR57</accession>
<reference evidence="3 4" key="1">
    <citation type="journal article" date="2014" name="PLoS Genet.">
        <title>Phylogenetically driven sequencing of extremely halophilic archaea reveals strategies for static and dynamic osmo-response.</title>
        <authorList>
            <person name="Becker E.A."/>
            <person name="Seitzer P.M."/>
            <person name="Tritt A."/>
            <person name="Larsen D."/>
            <person name="Krusor M."/>
            <person name="Yao A.I."/>
            <person name="Wu D."/>
            <person name="Madern D."/>
            <person name="Eisen J.A."/>
            <person name="Darling A.E."/>
            <person name="Facciotti M.T."/>
        </authorList>
    </citation>
    <scope>NUCLEOTIDE SEQUENCE [LARGE SCALE GENOMIC DNA]</scope>
    <source>
        <strain evidence="3 4">JCM 10989</strain>
    </source>
</reference>
<dbReference type="RefSeq" id="WP_006654552.1">
    <property type="nucleotide sequence ID" value="NZ_AOIM01000041.1"/>
</dbReference>
<proteinExistence type="inferred from homology"/>
<dbReference type="InterPro" id="IPR006016">
    <property type="entry name" value="UspA"/>
</dbReference>
<keyword evidence="4" id="KW-1185">Reference proteome</keyword>
<dbReference type="Proteomes" id="UP000011519">
    <property type="component" value="Unassembled WGS sequence"/>
</dbReference>
<evidence type="ECO:0000313" key="3">
    <source>
        <dbReference type="EMBL" id="ELY87633.1"/>
    </source>
</evidence>
<feature type="domain" description="UspA" evidence="2">
    <location>
        <begin position="1"/>
        <end position="139"/>
    </location>
</feature>
<dbReference type="InterPro" id="IPR014729">
    <property type="entry name" value="Rossmann-like_a/b/a_fold"/>
</dbReference>
<dbReference type="Pfam" id="PF00582">
    <property type="entry name" value="Usp"/>
    <property type="match status" value="1"/>
</dbReference>
<evidence type="ECO:0000256" key="1">
    <source>
        <dbReference type="ARBA" id="ARBA00008791"/>
    </source>
</evidence>
<dbReference type="Gene3D" id="3.40.50.620">
    <property type="entry name" value="HUPs"/>
    <property type="match status" value="1"/>
</dbReference>
<dbReference type="InterPro" id="IPR006015">
    <property type="entry name" value="Universal_stress_UspA"/>
</dbReference>
<dbReference type="CDD" id="cd00293">
    <property type="entry name" value="USP-like"/>
    <property type="match status" value="1"/>
</dbReference>
<dbReference type="PANTHER" id="PTHR46268:SF6">
    <property type="entry name" value="UNIVERSAL STRESS PROTEIN UP12"/>
    <property type="match status" value="1"/>
</dbReference>
<dbReference type="SUPFAM" id="SSF52402">
    <property type="entry name" value="Adenine nucleotide alpha hydrolases-like"/>
    <property type="match status" value="1"/>
</dbReference>
<dbReference type="PATRIC" id="fig|1227493.4.peg.3435"/>
<name>L9ZR57_9EURY</name>
<dbReference type="EMBL" id="AOIM01000041">
    <property type="protein sequence ID" value="ELY87633.1"/>
    <property type="molecule type" value="Genomic_DNA"/>
</dbReference>
<dbReference type="OrthoDB" id="105697at2157"/>
<dbReference type="PANTHER" id="PTHR46268">
    <property type="entry name" value="STRESS RESPONSE PROTEIN NHAX"/>
    <property type="match status" value="1"/>
</dbReference>
<evidence type="ECO:0000313" key="4">
    <source>
        <dbReference type="Proteomes" id="UP000011519"/>
    </source>
</evidence>
<sequence>MYDAVLVATDGSDDATAATAHAIRLASALGADLYGVAVVESRTEYDNAIVDPEERERTLRAAAEDSLAALEERARVADLTAETTVRAGVPHEEILAVADRWDVDAIVVGARGSSEFKRALLGSTVDAVVRLADRPVLVVDGDETDYRDAG</sequence>